<comment type="caution">
    <text evidence="11">The sequence shown here is derived from an EMBL/GenBank/DDBJ whole genome shotgun (WGS) entry which is preliminary data.</text>
</comment>
<sequence>MAFSFDTVVIFVISMAIIVGNILILLVLFCTEQLTHVNKYFLASLTTSDLCIGFFIAPFSIWTSMFDRWIYGEHFCHIEAHLAAIFWIASIYSQTWLSIDHYVAIRKPDRYESVMTRTRSACWVVFIWLAAVCFCCPPLFGVNEAWYYSAPFVCIINWNLQKAYFITAGLLIIVPPVIALMISNLYIFTWKYRQKRVIFEKSEELSSRPEVYFMNFVVCLVYFMAWFPWCMLELYETLQVSPPVVSHKVPPEMPTMAPQQVHFYLMWLAIGNSFWKFVLYVIMDHDFRIGLKIIYAKMACSRWSNAS</sequence>
<dbReference type="Pfam" id="PF00001">
    <property type="entry name" value="7tm_1"/>
    <property type="match status" value="1"/>
</dbReference>
<dbReference type="SUPFAM" id="SSF81321">
    <property type="entry name" value="Family A G protein-coupled receptor-like"/>
    <property type="match status" value="1"/>
</dbReference>
<feature type="transmembrane region" description="Helical" evidence="9">
    <location>
        <begin position="81"/>
        <end position="99"/>
    </location>
</feature>
<dbReference type="PANTHER" id="PTHR22752">
    <property type="entry name" value="G PROTEIN-COUPLED RECEPTOR"/>
    <property type="match status" value="1"/>
</dbReference>
<keyword evidence="12" id="KW-1185">Reference proteome</keyword>
<protein>
    <recommendedName>
        <fullName evidence="10">G-protein coupled receptors family 1 profile domain-containing protein</fullName>
    </recommendedName>
</protein>
<evidence type="ECO:0000256" key="4">
    <source>
        <dbReference type="ARBA" id="ARBA00022989"/>
    </source>
</evidence>
<evidence type="ECO:0000256" key="1">
    <source>
        <dbReference type="ARBA" id="ARBA00004651"/>
    </source>
</evidence>
<evidence type="ECO:0000256" key="6">
    <source>
        <dbReference type="ARBA" id="ARBA00023136"/>
    </source>
</evidence>
<feature type="transmembrane region" description="Helical" evidence="9">
    <location>
        <begin position="163"/>
        <end position="190"/>
    </location>
</feature>
<evidence type="ECO:0000256" key="2">
    <source>
        <dbReference type="ARBA" id="ARBA00022475"/>
    </source>
</evidence>
<dbReference type="Proteomes" id="UP001208570">
    <property type="component" value="Unassembled WGS sequence"/>
</dbReference>
<keyword evidence="2" id="KW-1003">Cell membrane</keyword>
<dbReference type="GO" id="GO:0005886">
    <property type="term" value="C:plasma membrane"/>
    <property type="evidence" value="ECO:0007669"/>
    <property type="project" value="UniProtKB-SubCell"/>
</dbReference>
<gene>
    <name evidence="11" type="ORF">LSH36_471g05011</name>
</gene>
<evidence type="ECO:0000256" key="3">
    <source>
        <dbReference type="ARBA" id="ARBA00022692"/>
    </source>
</evidence>
<keyword evidence="8" id="KW-0807">Transducer</keyword>
<reference evidence="11" key="1">
    <citation type="journal article" date="2023" name="Mol. Biol. Evol.">
        <title>Third-Generation Sequencing Reveals the Adaptive Role of the Epigenome in Three Deep-Sea Polychaetes.</title>
        <authorList>
            <person name="Perez M."/>
            <person name="Aroh O."/>
            <person name="Sun Y."/>
            <person name="Lan Y."/>
            <person name="Juniper S.K."/>
            <person name="Young C.R."/>
            <person name="Angers B."/>
            <person name="Qian P.Y."/>
        </authorList>
    </citation>
    <scope>NUCLEOTIDE SEQUENCE</scope>
    <source>
        <strain evidence="11">P08H-3</strain>
    </source>
</reference>
<feature type="transmembrane region" description="Helical" evidence="9">
    <location>
        <begin position="261"/>
        <end position="282"/>
    </location>
</feature>
<evidence type="ECO:0000259" key="10">
    <source>
        <dbReference type="PROSITE" id="PS50262"/>
    </source>
</evidence>
<evidence type="ECO:0000256" key="7">
    <source>
        <dbReference type="ARBA" id="ARBA00023170"/>
    </source>
</evidence>
<evidence type="ECO:0000313" key="11">
    <source>
        <dbReference type="EMBL" id="KAK2149035.1"/>
    </source>
</evidence>
<feature type="transmembrane region" description="Helical" evidence="9">
    <location>
        <begin position="40"/>
        <end position="61"/>
    </location>
</feature>
<keyword evidence="6 9" id="KW-0472">Membrane</keyword>
<evidence type="ECO:0000256" key="8">
    <source>
        <dbReference type="ARBA" id="ARBA00023224"/>
    </source>
</evidence>
<evidence type="ECO:0000256" key="9">
    <source>
        <dbReference type="SAM" id="Phobius"/>
    </source>
</evidence>
<proteinExistence type="predicted"/>
<dbReference type="PROSITE" id="PS50262">
    <property type="entry name" value="G_PROTEIN_RECEP_F1_2"/>
    <property type="match status" value="1"/>
</dbReference>
<dbReference type="InterPro" id="IPR017452">
    <property type="entry name" value="GPCR_Rhodpsn_7TM"/>
</dbReference>
<organism evidence="11 12">
    <name type="scientific">Paralvinella palmiformis</name>
    <dbReference type="NCBI Taxonomy" id="53620"/>
    <lineage>
        <taxon>Eukaryota</taxon>
        <taxon>Metazoa</taxon>
        <taxon>Spiralia</taxon>
        <taxon>Lophotrochozoa</taxon>
        <taxon>Annelida</taxon>
        <taxon>Polychaeta</taxon>
        <taxon>Sedentaria</taxon>
        <taxon>Canalipalpata</taxon>
        <taxon>Terebellida</taxon>
        <taxon>Terebelliformia</taxon>
        <taxon>Alvinellidae</taxon>
        <taxon>Paralvinella</taxon>
    </lineage>
</organism>
<feature type="transmembrane region" description="Helical" evidence="9">
    <location>
        <begin position="120"/>
        <end position="143"/>
    </location>
</feature>
<keyword evidence="3 9" id="KW-0812">Transmembrane</keyword>
<dbReference type="PRINTS" id="PR00237">
    <property type="entry name" value="GPCRRHODOPSN"/>
</dbReference>
<dbReference type="EMBL" id="JAODUP010000471">
    <property type="protein sequence ID" value="KAK2149035.1"/>
    <property type="molecule type" value="Genomic_DNA"/>
</dbReference>
<feature type="transmembrane region" description="Helical" evidence="9">
    <location>
        <begin position="6"/>
        <end position="28"/>
    </location>
</feature>
<comment type="subcellular location">
    <subcellularLocation>
        <location evidence="1">Cell membrane</location>
        <topology evidence="1">Multi-pass membrane protein</topology>
    </subcellularLocation>
</comment>
<dbReference type="AlphaFoldDB" id="A0AAD9MXG3"/>
<keyword evidence="4 9" id="KW-1133">Transmembrane helix</keyword>
<feature type="domain" description="G-protein coupled receptors family 1 profile" evidence="10">
    <location>
        <begin position="20"/>
        <end position="280"/>
    </location>
</feature>
<accession>A0AAD9MXG3</accession>
<evidence type="ECO:0000256" key="5">
    <source>
        <dbReference type="ARBA" id="ARBA00023040"/>
    </source>
</evidence>
<dbReference type="Gene3D" id="1.20.1070.10">
    <property type="entry name" value="Rhodopsin 7-helix transmembrane proteins"/>
    <property type="match status" value="1"/>
</dbReference>
<evidence type="ECO:0000313" key="12">
    <source>
        <dbReference type="Proteomes" id="UP001208570"/>
    </source>
</evidence>
<dbReference type="InterPro" id="IPR000276">
    <property type="entry name" value="GPCR_Rhodpsn"/>
</dbReference>
<keyword evidence="7" id="KW-0675">Receptor</keyword>
<feature type="transmembrane region" description="Helical" evidence="9">
    <location>
        <begin position="211"/>
        <end position="229"/>
    </location>
</feature>
<dbReference type="GO" id="GO:0004930">
    <property type="term" value="F:G protein-coupled receptor activity"/>
    <property type="evidence" value="ECO:0007669"/>
    <property type="project" value="UniProtKB-KW"/>
</dbReference>
<name>A0AAD9MXG3_9ANNE</name>
<keyword evidence="5" id="KW-0297">G-protein coupled receptor</keyword>
<dbReference type="CDD" id="cd00637">
    <property type="entry name" value="7tm_classA_rhodopsin-like"/>
    <property type="match status" value="1"/>
</dbReference>